<proteinExistence type="predicted"/>
<reference evidence="2" key="1">
    <citation type="submission" date="2023-10" db="EMBL/GenBank/DDBJ databases">
        <authorList>
            <person name="Chen Y."/>
            <person name="Shah S."/>
            <person name="Dougan E. K."/>
            <person name="Thang M."/>
            <person name="Chan C."/>
        </authorList>
    </citation>
    <scope>NUCLEOTIDE SEQUENCE [LARGE SCALE GENOMIC DNA]</scope>
</reference>
<keyword evidence="3" id="KW-1185">Reference proteome</keyword>
<dbReference type="Proteomes" id="UP001189429">
    <property type="component" value="Unassembled WGS sequence"/>
</dbReference>
<organism evidence="2 3">
    <name type="scientific">Prorocentrum cordatum</name>
    <dbReference type="NCBI Taxonomy" id="2364126"/>
    <lineage>
        <taxon>Eukaryota</taxon>
        <taxon>Sar</taxon>
        <taxon>Alveolata</taxon>
        <taxon>Dinophyceae</taxon>
        <taxon>Prorocentrales</taxon>
        <taxon>Prorocentraceae</taxon>
        <taxon>Prorocentrum</taxon>
    </lineage>
</organism>
<feature type="compositionally biased region" description="Acidic residues" evidence="1">
    <location>
        <begin position="327"/>
        <end position="351"/>
    </location>
</feature>
<evidence type="ECO:0000313" key="3">
    <source>
        <dbReference type="Proteomes" id="UP001189429"/>
    </source>
</evidence>
<gene>
    <name evidence="2" type="ORF">PCOR1329_LOCUS41851</name>
</gene>
<feature type="compositionally biased region" description="Low complexity" evidence="1">
    <location>
        <begin position="281"/>
        <end position="290"/>
    </location>
</feature>
<comment type="caution">
    <text evidence="2">The sequence shown here is derived from an EMBL/GenBank/DDBJ whole genome shotgun (WGS) entry which is preliminary data.</text>
</comment>
<dbReference type="EMBL" id="CAUYUJ010015030">
    <property type="protein sequence ID" value="CAK0849077.1"/>
    <property type="molecule type" value="Genomic_DNA"/>
</dbReference>
<sequence length="451" mass="48438">MLKCPKRAHPKSWRHPSGDAAQTVEALALVIGTAIATIISQGENFYESVDMKVGRNPEKILMYKELLMGLFTLDPRGGHFLQGDVEQSVEKAVTDASLMDGFGRLAAAAGRSIDEMRNMIAYKIRVMCSHAREMASNCDDASPLKDLYDMVCSPGLGGQWPIQRASASTSIFPNLQKTADRDDGIGGEEASDGEYSGEKTMVSAYFDGYQWAGLKLFSDGSVEKASYYRKGDNGMAIAVWADEFKLELEVPNVCVSELGELEKYIPPGGAAGRGRGRGLLKRPAAAMRRPASAKRKPAAAPHRPGEGGGAAAEGPPEGGVAGAVDLPGDDDEIEDAEDDQGDKEPCDEDEVESDVKLQVCSGHNTTMVVFLIDLVKKGKKMQVLSVTTSKCAGSTLSPREVCERVVGEQAWLLNDIASPICEMGKDKINGLREKLRVLASDVIEAHPEVAD</sequence>
<name>A0ABN9TSB7_9DINO</name>
<evidence type="ECO:0000256" key="1">
    <source>
        <dbReference type="SAM" id="MobiDB-lite"/>
    </source>
</evidence>
<accession>A0ABN9TSB7</accession>
<evidence type="ECO:0000313" key="2">
    <source>
        <dbReference type="EMBL" id="CAK0849077.1"/>
    </source>
</evidence>
<feature type="region of interest" description="Disordered" evidence="1">
    <location>
        <begin position="265"/>
        <end position="351"/>
    </location>
</feature>
<feature type="compositionally biased region" description="Gly residues" evidence="1">
    <location>
        <begin position="306"/>
        <end position="321"/>
    </location>
</feature>
<protein>
    <submittedName>
        <fullName evidence="2">Uncharacterized protein</fullName>
    </submittedName>
</protein>